<dbReference type="SUPFAM" id="SSF47473">
    <property type="entry name" value="EF-hand"/>
    <property type="match status" value="1"/>
</dbReference>
<dbReference type="PANTHER" id="PTHR23048">
    <property type="entry name" value="MYOSIN LIGHT CHAIN 1, 3"/>
    <property type="match status" value="1"/>
</dbReference>
<organism evidence="6 7">
    <name type="scientific">Lodderomyces beijingensis</name>
    <dbReference type="NCBI Taxonomy" id="1775926"/>
    <lineage>
        <taxon>Eukaryota</taxon>
        <taxon>Fungi</taxon>
        <taxon>Dikarya</taxon>
        <taxon>Ascomycota</taxon>
        <taxon>Saccharomycotina</taxon>
        <taxon>Pichiomycetes</taxon>
        <taxon>Debaryomycetaceae</taxon>
        <taxon>Candida/Lodderomyces clade</taxon>
        <taxon>Lodderomyces</taxon>
    </lineage>
</organism>
<dbReference type="InterPro" id="IPR050230">
    <property type="entry name" value="CALM/Myosin/TropC-like"/>
</dbReference>
<evidence type="ECO:0000256" key="1">
    <source>
        <dbReference type="ARBA" id="ARBA00022723"/>
    </source>
</evidence>
<evidence type="ECO:0000313" key="6">
    <source>
        <dbReference type="EMBL" id="CAK9437149.1"/>
    </source>
</evidence>
<dbReference type="PROSITE" id="PS50222">
    <property type="entry name" value="EF_HAND_2"/>
    <property type="match status" value="4"/>
</dbReference>
<feature type="domain" description="EF-hand" evidence="5">
    <location>
        <begin position="141"/>
        <end position="176"/>
    </location>
</feature>
<name>A0ABP0ZGN6_9ASCO</name>
<dbReference type="GeneID" id="92206750"/>
<keyword evidence="2" id="KW-0677">Repeat</keyword>
<dbReference type="PROSITE" id="PS00018">
    <property type="entry name" value="EF_HAND_1"/>
    <property type="match status" value="1"/>
</dbReference>
<dbReference type="CDD" id="cd00051">
    <property type="entry name" value="EFh"/>
    <property type="match status" value="1"/>
</dbReference>
<feature type="domain" description="EF-hand" evidence="5">
    <location>
        <begin position="105"/>
        <end position="140"/>
    </location>
</feature>
<accession>A0ABP0ZGN6</accession>
<evidence type="ECO:0000256" key="3">
    <source>
        <dbReference type="ARBA" id="ARBA00022837"/>
    </source>
</evidence>
<protein>
    <recommendedName>
        <fullName evidence="5">EF-hand domain-containing protein</fullName>
    </recommendedName>
</protein>
<feature type="domain" description="EF-hand" evidence="5">
    <location>
        <begin position="214"/>
        <end position="245"/>
    </location>
</feature>
<dbReference type="RefSeq" id="XP_066828492.1">
    <property type="nucleotide sequence ID" value="XM_066971455.1"/>
</dbReference>
<evidence type="ECO:0000313" key="7">
    <source>
        <dbReference type="Proteomes" id="UP001497383"/>
    </source>
</evidence>
<feature type="domain" description="EF-hand" evidence="5">
    <location>
        <begin position="178"/>
        <end position="213"/>
    </location>
</feature>
<evidence type="ECO:0000256" key="4">
    <source>
        <dbReference type="SAM" id="MobiDB-lite"/>
    </source>
</evidence>
<dbReference type="EMBL" id="OZ022406">
    <property type="protein sequence ID" value="CAK9437149.1"/>
    <property type="molecule type" value="Genomic_DNA"/>
</dbReference>
<dbReference type="Pfam" id="PF13499">
    <property type="entry name" value="EF-hand_7"/>
    <property type="match status" value="2"/>
</dbReference>
<reference evidence="6 7" key="1">
    <citation type="submission" date="2024-03" db="EMBL/GenBank/DDBJ databases">
        <authorList>
            <person name="Brejova B."/>
        </authorList>
    </citation>
    <scope>NUCLEOTIDE SEQUENCE [LARGE SCALE GENOMIC DNA]</scope>
    <source>
        <strain evidence="6 7">CBS 14171</strain>
    </source>
</reference>
<dbReference type="InterPro" id="IPR011992">
    <property type="entry name" value="EF-hand-dom_pair"/>
</dbReference>
<dbReference type="Proteomes" id="UP001497383">
    <property type="component" value="Chromosome 2"/>
</dbReference>
<gene>
    <name evidence="6" type="ORF">LODBEIA_P15540</name>
</gene>
<sequence length="245" mass="27670">MAAKIARYAHVAFMNLIRFQTIHLHLQALKQPAGFFSPESSMYGNRADRLSSLGGGIAGSNTSNGLTSKRNASSITNSNTNNNNSNNNNSSGSTMNNIKQELTEDQKLEIREAFQLFDMNGDGSLDYHETKVAFRALGFDLTKREVLDIIREYDADDSNLLSYDNFYKTVGEMIIKRDPLDEIRRAFKLFDVDGTGKISLRNLRKISRDLGENLSDEELQAMIDEFDLDEDGEINEEEFIRICTE</sequence>
<feature type="compositionally biased region" description="Low complexity" evidence="4">
    <location>
        <begin position="71"/>
        <end position="96"/>
    </location>
</feature>
<keyword evidence="1" id="KW-0479">Metal-binding</keyword>
<feature type="compositionally biased region" description="Polar residues" evidence="4">
    <location>
        <begin position="61"/>
        <end position="70"/>
    </location>
</feature>
<evidence type="ECO:0000259" key="5">
    <source>
        <dbReference type="PROSITE" id="PS50222"/>
    </source>
</evidence>
<feature type="region of interest" description="Disordered" evidence="4">
    <location>
        <begin position="61"/>
        <end position="96"/>
    </location>
</feature>
<dbReference type="InterPro" id="IPR002048">
    <property type="entry name" value="EF_hand_dom"/>
</dbReference>
<dbReference type="SMART" id="SM00054">
    <property type="entry name" value="EFh"/>
    <property type="match status" value="4"/>
</dbReference>
<dbReference type="InterPro" id="IPR018247">
    <property type="entry name" value="EF_Hand_1_Ca_BS"/>
</dbReference>
<proteinExistence type="predicted"/>
<keyword evidence="7" id="KW-1185">Reference proteome</keyword>
<dbReference type="PANTHER" id="PTHR23048:SF48">
    <property type="entry name" value="CENTRIN 3"/>
    <property type="match status" value="1"/>
</dbReference>
<keyword evidence="3" id="KW-0106">Calcium</keyword>
<dbReference type="Gene3D" id="1.10.238.10">
    <property type="entry name" value="EF-hand"/>
    <property type="match status" value="2"/>
</dbReference>
<evidence type="ECO:0000256" key="2">
    <source>
        <dbReference type="ARBA" id="ARBA00022737"/>
    </source>
</evidence>